<evidence type="ECO:0000313" key="6">
    <source>
        <dbReference type="Proteomes" id="UP001605036"/>
    </source>
</evidence>
<dbReference type="PANTHER" id="PTHR22890">
    <property type="entry name" value="MEDIATOR OF RNA POLYMERASE II TRANSCRIPTION SUBUNIT 11"/>
    <property type="match status" value="1"/>
</dbReference>
<dbReference type="GO" id="GO:0005634">
    <property type="term" value="C:nucleus"/>
    <property type="evidence" value="ECO:0007669"/>
    <property type="project" value="UniProtKB-SubCell"/>
</dbReference>
<sequence>MAGLTAKPGAPSTSLQRLYHVEKRIVHTVDLAGGVMEELAKQGGPRSDVVAAQCHEFMQAVKEIQMTLRDEIKSILQTWNRLLKSTRISRNLRHYSRVTVHDSAAKDMETGRQLNYNLIRDNEGFENCGLRRGSVLTLKAC</sequence>
<gene>
    <name evidence="4" type="primary">MED11</name>
    <name evidence="5" type="ORF">R1flu_017712</name>
</gene>
<keyword evidence="3 4" id="KW-0539">Nucleus</keyword>
<comment type="caution">
    <text evidence="5">The sequence shown here is derived from an EMBL/GenBank/DDBJ whole genome shotgun (WGS) entry which is preliminary data.</text>
</comment>
<evidence type="ECO:0000313" key="5">
    <source>
        <dbReference type="EMBL" id="KAL2649584.1"/>
    </source>
</evidence>
<dbReference type="InterPro" id="IPR019404">
    <property type="entry name" value="Mediator_Med11"/>
</dbReference>
<reference evidence="5 6" key="1">
    <citation type="submission" date="2024-09" db="EMBL/GenBank/DDBJ databases">
        <title>Chromosome-scale assembly of Riccia fluitans.</title>
        <authorList>
            <person name="Paukszto L."/>
            <person name="Sawicki J."/>
            <person name="Karawczyk K."/>
            <person name="Piernik-Szablinska J."/>
            <person name="Szczecinska M."/>
            <person name="Mazdziarz M."/>
        </authorList>
    </citation>
    <scope>NUCLEOTIDE SEQUENCE [LARGE SCALE GENOMIC DNA]</scope>
    <source>
        <strain evidence="5">Rf_01</strain>
        <tissue evidence="5">Aerial parts of the thallus</tissue>
    </source>
</reference>
<protein>
    <recommendedName>
        <fullName evidence="4">Mediator of RNA polymerase II transcription subunit 11</fullName>
    </recommendedName>
    <alternativeName>
        <fullName evidence="4">Mediator complex subunit 11</fullName>
    </alternativeName>
</protein>
<comment type="subcellular location">
    <subcellularLocation>
        <location evidence="1 4">Nucleus</location>
    </subcellularLocation>
</comment>
<comment type="similarity">
    <text evidence="2 4">Belongs to the Mediator complex subunit 11 family.</text>
</comment>
<evidence type="ECO:0000256" key="3">
    <source>
        <dbReference type="ARBA" id="ARBA00023242"/>
    </source>
</evidence>
<dbReference type="AlphaFoldDB" id="A0ABD1ZH50"/>
<evidence type="ECO:0000256" key="2">
    <source>
        <dbReference type="ARBA" id="ARBA00008186"/>
    </source>
</evidence>
<keyword evidence="6" id="KW-1185">Reference proteome</keyword>
<evidence type="ECO:0000256" key="4">
    <source>
        <dbReference type="RuleBase" id="RU364147"/>
    </source>
</evidence>
<accession>A0ABD1ZH50</accession>
<organism evidence="5 6">
    <name type="scientific">Riccia fluitans</name>
    <dbReference type="NCBI Taxonomy" id="41844"/>
    <lineage>
        <taxon>Eukaryota</taxon>
        <taxon>Viridiplantae</taxon>
        <taxon>Streptophyta</taxon>
        <taxon>Embryophyta</taxon>
        <taxon>Marchantiophyta</taxon>
        <taxon>Marchantiopsida</taxon>
        <taxon>Marchantiidae</taxon>
        <taxon>Marchantiales</taxon>
        <taxon>Ricciaceae</taxon>
        <taxon>Riccia</taxon>
    </lineage>
</organism>
<dbReference type="Proteomes" id="UP001605036">
    <property type="component" value="Unassembled WGS sequence"/>
</dbReference>
<dbReference type="EMBL" id="JBHFFA010000001">
    <property type="protein sequence ID" value="KAL2649584.1"/>
    <property type="molecule type" value="Genomic_DNA"/>
</dbReference>
<evidence type="ECO:0000256" key="1">
    <source>
        <dbReference type="ARBA" id="ARBA00004123"/>
    </source>
</evidence>
<name>A0ABD1ZH50_9MARC</name>
<comment type="subunit">
    <text evidence="4">Component of the Mediator complex.</text>
</comment>
<keyword evidence="4" id="KW-0010">Activator</keyword>
<dbReference type="Pfam" id="PF10280">
    <property type="entry name" value="Med11"/>
    <property type="match status" value="1"/>
</dbReference>
<keyword evidence="4" id="KW-0805">Transcription regulation</keyword>
<proteinExistence type="inferred from homology"/>
<comment type="function">
    <text evidence="4">Component of the Mediator complex, a coactivator involved in the regulated transcription of nearly all RNA polymerase II-dependent genes. Mediator functions as a bridge to convey information from gene-specific regulatory proteins to the basal RNA polymerase II transcription machinery. Mediator is recruited to promoters by direct interactions with regulatory proteins and serves as a scaffold for the assembly of a functional pre-initiation complex with RNA polymerase II and the general transcription factors.</text>
</comment>
<keyword evidence="4" id="KW-0804">Transcription</keyword>